<evidence type="ECO:0000313" key="4">
    <source>
        <dbReference type="EMBL" id="QHT59559.1"/>
    </source>
</evidence>
<protein>
    <submittedName>
        <fullName evidence="4">ABC transporter substrate-binding protein</fullName>
    </submittedName>
</protein>
<organism evidence="4 5">
    <name type="scientific">Paenibacillus lycopersici</name>
    <dbReference type="NCBI Taxonomy" id="2704462"/>
    <lineage>
        <taxon>Bacteria</taxon>
        <taxon>Bacillati</taxon>
        <taxon>Bacillota</taxon>
        <taxon>Bacilli</taxon>
        <taxon>Bacillales</taxon>
        <taxon>Paenibacillaceae</taxon>
        <taxon>Paenibacillus</taxon>
    </lineage>
</organism>
<dbReference type="KEGG" id="plyc:GXP70_06060"/>
<dbReference type="AlphaFoldDB" id="A0A6C0FX76"/>
<dbReference type="SUPFAM" id="SSF53850">
    <property type="entry name" value="Periplasmic binding protein-like II"/>
    <property type="match status" value="1"/>
</dbReference>
<dbReference type="RefSeq" id="WP_162355625.1">
    <property type="nucleotide sequence ID" value="NZ_CP048209.1"/>
</dbReference>
<evidence type="ECO:0000256" key="2">
    <source>
        <dbReference type="SAM" id="SignalP"/>
    </source>
</evidence>
<accession>A0A6C0FX76</accession>
<proteinExistence type="predicted"/>
<dbReference type="EMBL" id="CP048209">
    <property type="protein sequence ID" value="QHT59559.1"/>
    <property type="molecule type" value="Genomic_DNA"/>
</dbReference>
<evidence type="ECO:0000313" key="5">
    <source>
        <dbReference type="Proteomes" id="UP000476064"/>
    </source>
</evidence>
<dbReference type="Gene3D" id="3.40.190.10">
    <property type="entry name" value="Periplasmic binding protein-like II"/>
    <property type="match status" value="3"/>
</dbReference>
<keyword evidence="2" id="KW-0732">Signal</keyword>
<feature type="signal peptide" evidence="2">
    <location>
        <begin position="1"/>
        <end position="21"/>
    </location>
</feature>
<sequence>MGQVKKLTGIALSLALAGSLAACGSNNDNGGSTGSASNSGTKAANDTSKATNDTSTSSNDTSNSSDAGIDTSKFETINYVVLGDKPKNGQLEKVMAKVNAILKQKVNAELQFKWVEWADWQTKYNLLLASGEPLDLITIGTDWLDTWGNAQRGAFLPLNDLLEKYAPQTYTEIPKEDWDQSKLGDKIMMIPEDHYTQWVNHGIYYRGDWAKQFGITQPITDFETLGKYFQGIKDNMKGIVPWDVNGTNGTLYTGFETAYTDNIDLPIATGYANVFTAKSYDERYTVDSPIFNDAFIDFAKLMKEWADKGYWREDVLNYKGDTRTELKAGQTGADAHHTQTFKGLRVDMDKAQPGSELQMFAYSDTRGNLISMPITHGGTSIGAHSKDPGRALMVYDLIRQDPELYHLINYGIEGVQYEIKDGIRTRPAGYDDAKDGFYTDFWGGRIDKNEIPSDTDWSGIGDIYAKYDQIKKPFPYGKFVFDKSSVDPEMTAISQVVGEQMPAILFGKAGDPAKAVQALRDKLKAAGYEKVKAEIQKQLDAFKATDQG</sequence>
<evidence type="ECO:0000259" key="3">
    <source>
        <dbReference type="Pfam" id="PF12010"/>
    </source>
</evidence>
<gene>
    <name evidence="4" type="ORF">GXP70_06060</name>
</gene>
<feature type="compositionally biased region" description="Low complexity" evidence="1">
    <location>
        <begin position="27"/>
        <end position="66"/>
    </location>
</feature>
<dbReference type="PROSITE" id="PS51257">
    <property type="entry name" value="PROKAR_LIPOPROTEIN"/>
    <property type="match status" value="1"/>
</dbReference>
<dbReference type="Pfam" id="PF12010">
    <property type="entry name" value="DUF3502"/>
    <property type="match status" value="1"/>
</dbReference>
<reference evidence="4 5" key="1">
    <citation type="submission" date="2020-01" db="EMBL/GenBank/DDBJ databases">
        <title>Paenibacillus sp. nov., isolated from tomato rhizosphere.</title>
        <authorList>
            <person name="Weon H.-Y."/>
            <person name="Lee S.A."/>
        </authorList>
    </citation>
    <scope>NUCLEOTIDE SEQUENCE [LARGE SCALE GENOMIC DNA]</scope>
    <source>
        <strain evidence="4 5">12200R-189</strain>
    </source>
</reference>
<feature type="chain" id="PRO_5039025844" evidence="2">
    <location>
        <begin position="22"/>
        <end position="548"/>
    </location>
</feature>
<name>A0A6C0FX76_9BACL</name>
<keyword evidence="5" id="KW-1185">Reference proteome</keyword>
<evidence type="ECO:0000256" key="1">
    <source>
        <dbReference type="SAM" id="MobiDB-lite"/>
    </source>
</evidence>
<dbReference type="InterPro" id="IPR022627">
    <property type="entry name" value="DUF3502"/>
</dbReference>
<dbReference type="Proteomes" id="UP000476064">
    <property type="component" value="Chromosome"/>
</dbReference>
<feature type="region of interest" description="Disordered" evidence="1">
    <location>
        <begin position="27"/>
        <end position="67"/>
    </location>
</feature>
<feature type="domain" description="DUF3502" evidence="3">
    <location>
        <begin position="475"/>
        <end position="544"/>
    </location>
</feature>